<keyword evidence="4" id="KW-0548">Nucleotidyltransferase</keyword>
<feature type="domain" description="tRNA nucleotidyltransferase/poly(A) polymerase RNA and SrmB- binding" evidence="10">
    <location>
        <begin position="188"/>
        <end position="240"/>
    </location>
</feature>
<dbReference type="CDD" id="cd05398">
    <property type="entry name" value="NT_ClassII-CCAase"/>
    <property type="match status" value="1"/>
</dbReference>
<keyword evidence="2 8" id="KW-0808">Transferase</keyword>
<feature type="domain" description="Poly A polymerase head" evidence="9">
    <location>
        <begin position="31"/>
        <end position="150"/>
    </location>
</feature>
<dbReference type="EMBL" id="JABUFE010000001">
    <property type="protein sequence ID" value="NSX53558.1"/>
    <property type="molecule type" value="Genomic_DNA"/>
</dbReference>
<comment type="cofactor">
    <cofactor evidence="1">
        <name>Mg(2+)</name>
        <dbReference type="ChEBI" id="CHEBI:18420"/>
    </cofactor>
</comment>
<evidence type="ECO:0000256" key="2">
    <source>
        <dbReference type="ARBA" id="ARBA00022679"/>
    </source>
</evidence>
<name>A0ABX2IU35_9RHOB</name>
<keyword evidence="12" id="KW-1185">Reference proteome</keyword>
<proteinExistence type="inferred from homology"/>
<dbReference type="SUPFAM" id="SSF81891">
    <property type="entry name" value="Poly A polymerase C-terminal region-like"/>
    <property type="match status" value="1"/>
</dbReference>
<dbReference type="InterPro" id="IPR043519">
    <property type="entry name" value="NT_sf"/>
</dbReference>
<evidence type="ECO:0000256" key="3">
    <source>
        <dbReference type="ARBA" id="ARBA00022694"/>
    </source>
</evidence>
<organism evidence="11 12">
    <name type="scientific">Parasulfitobacter algicola</name>
    <dbReference type="NCBI Taxonomy" id="2614809"/>
    <lineage>
        <taxon>Bacteria</taxon>
        <taxon>Pseudomonadati</taxon>
        <taxon>Pseudomonadota</taxon>
        <taxon>Alphaproteobacteria</taxon>
        <taxon>Rhodobacterales</taxon>
        <taxon>Roseobacteraceae</taxon>
        <taxon>Parasulfitobacter</taxon>
    </lineage>
</organism>
<dbReference type="SUPFAM" id="SSF81301">
    <property type="entry name" value="Nucleotidyltransferase"/>
    <property type="match status" value="1"/>
</dbReference>
<comment type="similarity">
    <text evidence="8">Belongs to the tRNA nucleotidyltransferase/poly(A) polymerase family.</text>
</comment>
<evidence type="ECO:0000256" key="8">
    <source>
        <dbReference type="RuleBase" id="RU003953"/>
    </source>
</evidence>
<dbReference type="Gene3D" id="1.10.3090.10">
    <property type="entry name" value="cca-adding enzyme, domain 2"/>
    <property type="match status" value="1"/>
</dbReference>
<dbReference type="RefSeq" id="WP_174134676.1">
    <property type="nucleotide sequence ID" value="NZ_JABUFE010000001.1"/>
</dbReference>
<dbReference type="InterPro" id="IPR050264">
    <property type="entry name" value="Bact_CCA-adding_enz_type3_sf"/>
</dbReference>
<evidence type="ECO:0000256" key="5">
    <source>
        <dbReference type="ARBA" id="ARBA00022723"/>
    </source>
</evidence>
<evidence type="ECO:0000256" key="7">
    <source>
        <dbReference type="ARBA" id="ARBA00022842"/>
    </source>
</evidence>
<keyword evidence="6" id="KW-0547">Nucleotide-binding</keyword>
<dbReference type="Proteomes" id="UP000777935">
    <property type="component" value="Unassembled WGS sequence"/>
</dbReference>
<accession>A0ABX2IU35</accession>
<dbReference type="PANTHER" id="PTHR46173:SF1">
    <property type="entry name" value="CCA TRNA NUCLEOTIDYLTRANSFERASE 1, MITOCHONDRIAL"/>
    <property type="match status" value="1"/>
</dbReference>
<dbReference type="PANTHER" id="PTHR46173">
    <property type="entry name" value="CCA TRNA NUCLEOTIDYLTRANSFERASE 1, MITOCHONDRIAL"/>
    <property type="match status" value="1"/>
</dbReference>
<evidence type="ECO:0000259" key="10">
    <source>
        <dbReference type="Pfam" id="PF12627"/>
    </source>
</evidence>
<evidence type="ECO:0000256" key="4">
    <source>
        <dbReference type="ARBA" id="ARBA00022695"/>
    </source>
</evidence>
<comment type="caution">
    <text evidence="11">The sequence shown here is derived from an EMBL/GenBank/DDBJ whole genome shotgun (WGS) entry which is preliminary data.</text>
</comment>
<evidence type="ECO:0000256" key="1">
    <source>
        <dbReference type="ARBA" id="ARBA00001946"/>
    </source>
</evidence>
<evidence type="ECO:0000313" key="12">
    <source>
        <dbReference type="Proteomes" id="UP000777935"/>
    </source>
</evidence>
<evidence type="ECO:0000256" key="6">
    <source>
        <dbReference type="ARBA" id="ARBA00022741"/>
    </source>
</evidence>
<keyword evidence="5" id="KW-0479">Metal-binding</keyword>
<reference evidence="11 12" key="1">
    <citation type="submission" date="2020-06" db="EMBL/GenBank/DDBJ databases">
        <title>Sulfitobacter algicola sp. nov., isolated from green algae.</title>
        <authorList>
            <person name="Wang C."/>
        </authorList>
    </citation>
    <scope>NUCLEOTIDE SEQUENCE [LARGE SCALE GENOMIC DNA]</scope>
    <source>
        <strain evidence="11 12">1151</strain>
    </source>
</reference>
<dbReference type="Gene3D" id="3.30.460.10">
    <property type="entry name" value="Beta Polymerase, domain 2"/>
    <property type="match status" value="1"/>
</dbReference>
<dbReference type="Pfam" id="PF01743">
    <property type="entry name" value="PolyA_pol"/>
    <property type="match status" value="1"/>
</dbReference>
<protein>
    <submittedName>
        <fullName evidence="11">CCA tRNA nucleotidyltransferase</fullName>
    </submittedName>
</protein>
<keyword evidence="7" id="KW-0460">Magnesium</keyword>
<evidence type="ECO:0000313" key="11">
    <source>
        <dbReference type="EMBL" id="NSX53558.1"/>
    </source>
</evidence>
<dbReference type="InterPro" id="IPR032828">
    <property type="entry name" value="PolyA_RNA-bd"/>
</dbReference>
<evidence type="ECO:0000259" key="9">
    <source>
        <dbReference type="Pfam" id="PF01743"/>
    </source>
</evidence>
<dbReference type="Pfam" id="PF12627">
    <property type="entry name" value="PolyA_pol_RNAbd"/>
    <property type="match status" value="1"/>
</dbReference>
<gene>
    <name evidence="11" type="ORF">HRQ87_01975</name>
</gene>
<keyword evidence="3" id="KW-0819">tRNA processing</keyword>
<keyword evidence="8" id="KW-0694">RNA-binding</keyword>
<sequence length="389" mass="42531">MVSLDPTKVEGPGTREVMECLNAQDFQALYVGGCVRNALMNLPIADIDISTNALPQQVMRMAQDAGFKAIPTGIDHGTVTIIVEHTPHEVTTFRRDVETDGRRAVVAYSDHIEDDARRRDFTMNALYADMSGQIIDPLGGLPDLQARVVRFIEDPDARIKEDYLRILRFFRFHAHYGNMNVGLDADGLSACAENVDGLETLSKERVGSEMKKLLSAPDPGPSIAAMSQIGVLAQILPGSDPKFLYPLVHLDQNRSPDPIRRLASLGGLNAPDALRLSKQEARQLKILQEAVSEDRGPAALGHYHGLSIAEDVLLIRKAIAGQELKLIDFDEAAKGAAAQFPVSASDLLDHYQGAALGKKLSELENRWVASDFQLTKSELLSTDNGQTKD</sequence>
<dbReference type="InterPro" id="IPR002646">
    <property type="entry name" value="PolA_pol_head_dom"/>
</dbReference>